<dbReference type="OrthoDB" id="6771835at2759"/>
<proteinExistence type="predicted"/>
<dbReference type="AlphaFoldDB" id="A0A4Y2RUF4"/>
<evidence type="ECO:0000313" key="2">
    <source>
        <dbReference type="Proteomes" id="UP000499080"/>
    </source>
</evidence>
<accession>A0A4Y2RUF4</accession>
<dbReference type="Proteomes" id="UP000499080">
    <property type="component" value="Unassembled WGS sequence"/>
</dbReference>
<comment type="caution">
    <text evidence="1">The sequence shown here is derived from an EMBL/GenBank/DDBJ whole genome shotgun (WGS) entry which is preliminary data.</text>
</comment>
<name>A0A4Y2RUF4_ARAVE</name>
<sequence length="79" mass="8777">MSLPVEKYKRQALKPRSGVGNLTCKQAEFFSPPMLWDLSEDDIKSLINSDTTPIREIQKVSVSHQGCGEVHQTCDRGSG</sequence>
<dbReference type="EMBL" id="BGPR01147671">
    <property type="protein sequence ID" value="GBN79502.1"/>
    <property type="molecule type" value="Genomic_DNA"/>
</dbReference>
<keyword evidence="2" id="KW-1185">Reference proteome</keyword>
<reference evidence="1 2" key="1">
    <citation type="journal article" date="2019" name="Sci. Rep.">
        <title>Orb-weaving spider Araneus ventricosus genome elucidates the spidroin gene catalogue.</title>
        <authorList>
            <person name="Kono N."/>
            <person name="Nakamura H."/>
            <person name="Ohtoshi R."/>
            <person name="Moran D.A.P."/>
            <person name="Shinohara A."/>
            <person name="Yoshida Y."/>
            <person name="Fujiwara M."/>
            <person name="Mori M."/>
            <person name="Tomita M."/>
            <person name="Arakawa K."/>
        </authorList>
    </citation>
    <scope>NUCLEOTIDE SEQUENCE [LARGE SCALE GENOMIC DNA]</scope>
</reference>
<organism evidence="1 2">
    <name type="scientific">Araneus ventricosus</name>
    <name type="common">Orbweaver spider</name>
    <name type="synonym">Epeira ventricosa</name>
    <dbReference type="NCBI Taxonomy" id="182803"/>
    <lineage>
        <taxon>Eukaryota</taxon>
        <taxon>Metazoa</taxon>
        <taxon>Ecdysozoa</taxon>
        <taxon>Arthropoda</taxon>
        <taxon>Chelicerata</taxon>
        <taxon>Arachnida</taxon>
        <taxon>Araneae</taxon>
        <taxon>Araneomorphae</taxon>
        <taxon>Entelegynae</taxon>
        <taxon>Araneoidea</taxon>
        <taxon>Araneidae</taxon>
        <taxon>Araneus</taxon>
    </lineage>
</organism>
<gene>
    <name evidence="1" type="ORF">AVEN_77431_1</name>
</gene>
<protein>
    <submittedName>
        <fullName evidence="1">Uncharacterized protein</fullName>
    </submittedName>
</protein>
<evidence type="ECO:0000313" key="1">
    <source>
        <dbReference type="EMBL" id="GBN79502.1"/>
    </source>
</evidence>